<name>A0ABP5K5P8_9ACTN</name>
<evidence type="ECO:0000259" key="2">
    <source>
        <dbReference type="Pfam" id="PF09851"/>
    </source>
</evidence>
<feature type="region of interest" description="Disordered" evidence="1">
    <location>
        <begin position="130"/>
        <end position="167"/>
    </location>
</feature>
<dbReference type="EMBL" id="BAAAMR010000010">
    <property type="protein sequence ID" value="GAA2127029.1"/>
    <property type="molecule type" value="Genomic_DNA"/>
</dbReference>
<dbReference type="RefSeq" id="WP_344263232.1">
    <property type="nucleotide sequence ID" value="NZ_BAAAMR010000010.1"/>
</dbReference>
<keyword evidence="5" id="KW-1185">Reference proteome</keyword>
<organism evidence="4 5">
    <name type="scientific">Actinomadura napierensis</name>
    <dbReference type="NCBI Taxonomy" id="267854"/>
    <lineage>
        <taxon>Bacteria</taxon>
        <taxon>Bacillati</taxon>
        <taxon>Actinomycetota</taxon>
        <taxon>Actinomycetes</taxon>
        <taxon>Streptosporangiales</taxon>
        <taxon>Thermomonosporaceae</taxon>
        <taxon>Actinomadura</taxon>
    </lineage>
</organism>
<evidence type="ECO:0000313" key="5">
    <source>
        <dbReference type="Proteomes" id="UP001501020"/>
    </source>
</evidence>
<feature type="domain" description="YokE-like PH" evidence="3">
    <location>
        <begin position="37"/>
        <end position="125"/>
    </location>
</feature>
<dbReference type="Proteomes" id="UP001501020">
    <property type="component" value="Unassembled WGS sequence"/>
</dbReference>
<comment type="caution">
    <text evidence="4">The sequence shown here is derived from an EMBL/GenBank/DDBJ whole genome shotgun (WGS) entry which is preliminary data.</text>
</comment>
<gene>
    <name evidence="4" type="ORF">GCM10009727_16520</name>
</gene>
<dbReference type="Pfam" id="PF14470">
    <property type="entry name" value="bPH_3"/>
    <property type="match status" value="1"/>
</dbReference>
<protein>
    <recommendedName>
        <fullName evidence="6">YokE-like PH domain-containing protein</fullName>
    </recommendedName>
</protein>
<dbReference type="InterPro" id="IPR039519">
    <property type="entry name" value="YokE-like_PH"/>
</dbReference>
<evidence type="ECO:0008006" key="6">
    <source>
        <dbReference type="Google" id="ProtNLM"/>
    </source>
</evidence>
<dbReference type="Gene3D" id="2.30.29.50">
    <property type="entry name" value="Bacterial Pleckstrin homology domain"/>
    <property type="match status" value="1"/>
</dbReference>
<sequence>MADQPSLRPDIQAAADRMDNKVGAKREIRKLIEYLWEGEEVRHMTAGYYGGGTGLVVMTDRRLFFVKDGWTNKRTTDFPYDKISSVEWRSGMLTGTLTVFASGNKTEIGNMSKATGKVMADTIRERLASGPRYAPGTQAPPAPQPITPPPAPVAPAPPTQSSSQDDVFAALEKLGKLREAGVVTPEEFEAKKKELLDRI</sequence>
<evidence type="ECO:0000259" key="3">
    <source>
        <dbReference type="Pfam" id="PF14470"/>
    </source>
</evidence>
<dbReference type="InterPro" id="IPR018649">
    <property type="entry name" value="SHOCT"/>
</dbReference>
<feature type="compositionally biased region" description="Pro residues" evidence="1">
    <location>
        <begin position="138"/>
        <end position="158"/>
    </location>
</feature>
<feature type="domain" description="SHOCT" evidence="2">
    <location>
        <begin position="169"/>
        <end position="196"/>
    </location>
</feature>
<proteinExistence type="predicted"/>
<evidence type="ECO:0000256" key="1">
    <source>
        <dbReference type="SAM" id="MobiDB-lite"/>
    </source>
</evidence>
<reference evidence="5" key="1">
    <citation type="journal article" date="2019" name="Int. J. Syst. Evol. Microbiol.">
        <title>The Global Catalogue of Microorganisms (GCM) 10K type strain sequencing project: providing services to taxonomists for standard genome sequencing and annotation.</title>
        <authorList>
            <consortium name="The Broad Institute Genomics Platform"/>
            <consortium name="The Broad Institute Genome Sequencing Center for Infectious Disease"/>
            <person name="Wu L."/>
            <person name="Ma J."/>
        </authorList>
    </citation>
    <scope>NUCLEOTIDE SEQUENCE [LARGE SCALE GENOMIC DNA]</scope>
    <source>
        <strain evidence="5">JCM 13850</strain>
    </source>
</reference>
<dbReference type="Pfam" id="PF09851">
    <property type="entry name" value="SHOCT"/>
    <property type="match status" value="1"/>
</dbReference>
<evidence type="ECO:0000313" key="4">
    <source>
        <dbReference type="EMBL" id="GAA2127029.1"/>
    </source>
</evidence>
<accession>A0ABP5K5P8</accession>
<dbReference type="InterPro" id="IPR037063">
    <property type="entry name" value="PHb_sf"/>
</dbReference>